<name>A0A0M0BVH0_9ARCH</name>
<reference evidence="3" key="1">
    <citation type="submission" date="2015-06" db="EMBL/GenBank/DDBJ databases">
        <title>New insights into the roles of widespread benthic archaea in carbon and nitrogen cycling.</title>
        <authorList>
            <person name="Lazar C.S."/>
            <person name="Baker B.J."/>
            <person name="Seitz K.W."/>
            <person name="Hyde A.S."/>
            <person name="Dick G.J."/>
            <person name="Hinrichs K.-U."/>
            <person name="Teske A.P."/>
        </authorList>
    </citation>
    <scope>NUCLEOTIDE SEQUENCE [LARGE SCALE GENOMIC DNA]</scope>
</reference>
<evidence type="ECO:0008006" key="4">
    <source>
        <dbReference type="Google" id="ProtNLM"/>
    </source>
</evidence>
<gene>
    <name evidence="2" type="ORF">AC478_01145</name>
</gene>
<dbReference type="Proteomes" id="UP000054016">
    <property type="component" value="Unassembled WGS sequence"/>
</dbReference>
<keyword evidence="1" id="KW-0472">Membrane</keyword>
<feature type="transmembrane region" description="Helical" evidence="1">
    <location>
        <begin position="231"/>
        <end position="252"/>
    </location>
</feature>
<organism evidence="2 3">
    <name type="scientific">miscellaneous Crenarchaeota group-1 archaeon SG8-32-3</name>
    <dbReference type="NCBI Taxonomy" id="1685125"/>
    <lineage>
        <taxon>Archaea</taxon>
        <taxon>Candidatus Bathyarchaeota</taxon>
        <taxon>MCG-1</taxon>
    </lineage>
</organism>
<evidence type="ECO:0000313" key="3">
    <source>
        <dbReference type="Proteomes" id="UP000054016"/>
    </source>
</evidence>
<evidence type="ECO:0000256" key="1">
    <source>
        <dbReference type="SAM" id="Phobius"/>
    </source>
</evidence>
<keyword evidence="1" id="KW-0812">Transmembrane</keyword>
<comment type="caution">
    <text evidence="2">The sequence shown here is derived from an EMBL/GenBank/DDBJ whole genome shotgun (WGS) entry which is preliminary data.</text>
</comment>
<sequence>MVKKSFHLIAITLALIFAVMAIITVNAQERLYHIDHEWVKIWISQDGTIDLFYDMSLALDSGREINYVFIGQPQRDFTIGEAVDQHGHSLTTSDASSGSDYRVQVNLFEPLQAGQTARFNLTTNVASMLWEDMQNEGNVGMQFTPTWWEQANVKDLRILVILPEGVSSEMVKTTEVLWNNTLVEDGRVGVYWEAQNLSPDERYPVGVSFPADYVQNYNTQPTGIIAFFQDYGLILVASVFGAIIMVAVVYTARKKAYLSPQVSMETLGIKRGLTAVEASYLLDMKPTQIVTEILYSLLKKRAVWVQAASPVLKLRVMPLFENKTGTNEKPLRYYEIDFLHALKDDGSLDEGKLAHTVIFLRDTVEQKLQGYSRRDTEDYYRKIVTKAWMQVEQAGTVDLTSKAYDEQLLWLMLDPNYRSRTETTFRNRTFDPSPLWFWYWYGYRHYNPHPTYKPNIDAPAEAPKPPTIPGAEFANNIATAVEKTSSNIVTDIEKFANAIIPMQPQKASHAPARRESGCVCACAACACACACVSCACACAGGGVG</sequence>
<proteinExistence type="predicted"/>
<keyword evidence="1" id="KW-1133">Transmembrane helix</keyword>
<accession>A0A0M0BVH0</accession>
<dbReference type="PATRIC" id="fig|1685125.3.peg.255"/>
<evidence type="ECO:0000313" key="2">
    <source>
        <dbReference type="EMBL" id="KON32171.1"/>
    </source>
</evidence>
<protein>
    <recommendedName>
        <fullName evidence="4">DUF2207 domain-containing protein</fullName>
    </recommendedName>
</protein>
<dbReference type="EMBL" id="LFWV01000010">
    <property type="protein sequence ID" value="KON32171.1"/>
    <property type="molecule type" value="Genomic_DNA"/>
</dbReference>
<dbReference type="AlphaFoldDB" id="A0A0M0BVH0"/>